<protein>
    <submittedName>
        <fullName evidence="1">Uncharacterized protein</fullName>
    </submittedName>
</protein>
<organism evidence="1">
    <name type="scientific">Oikopleura dioica</name>
    <name type="common">Tunicate</name>
    <dbReference type="NCBI Taxonomy" id="34765"/>
    <lineage>
        <taxon>Eukaryota</taxon>
        <taxon>Metazoa</taxon>
        <taxon>Chordata</taxon>
        <taxon>Tunicata</taxon>
        <taxon>Appendicularia</taxon>
        <taxon>Copelata</taxon>
        <taxon>Oikopleuridae</taxon>
        <taxon>Oikopleura</taxon>
    </lineage>
</organism>
<evidence type="ECO:0000313" key="1">
    <source>
        <dbReference type="EMBL" id="CBY42594.1"/>
    </source>
</evidence>
<sequence length="107" mass="12586">MELNSEIVVIFEKWDVLAAHGSQKQSPKLLLNADSMKVYVTLQRVNKNHLIWRCCDRRCSGSHEIKPHNCLFETIKTGHRYSIKWSSDRNDSPGKEKKLFFFKELSY</sequence>
<gene>
    <name evidence="1" type="ORF">GSOID_T00026297001</name>
</gene>
<name>E4Z4G6_OIKDI</name>
<dbReference type="Proteomes" id="UP000011014">
    <property type="component" value="Unassembled WGS sequence"/>
</dbReference>
<dbReference type="EMBL" id="FN657309">
    <property type="protein sequence ID" value="CBY42594.1"/>
    <property type="molecule type" value="Genomic_DNA"/>
</dbReference>
<proteinExistence type="predicted"/>
<reference evidence="1" key="1">
    <citation type="journal article" date="2010" name="Science">
        <title>Plasticity of animal genome architecture unmasked by rapid evolution of a pelagic tunicate.</title>
        <authorList>
            <person name="Denoeud F."/>
            <person name="Henriet S."/>
            <person name="Mungpakdee S."/>
            <person name="Aury J.M."/>
            <person name="Da Silva C."/>
            <person name="Brinkmann H."/>
            <person name="Mikhaleva J."/>
            <person name="Olsen L.C."/>
            <person name="Jubin C."/>
            <person name="Canestro C."/>
            <person name="Bouquet J.M."/>
            <person name="Danks G."/>
            <person name="Poulain J."/>
            <person name="Campsteijn C."/>
            <person name="Adamski M."/>
            <person name="Cross I."/>
            <person name="Yadetie F."/>
            <person name="Muffato M."/>
            <person name="Louis A."/>
            <person name="Butcher S."/>
            <person name="Tsagkogeorga G."/>
            <person name="Konrad A."/>
            <person name="Singh S."/>
            <person name="Jensen M.F."/>
            <person name="Cong E.H."/>
            <person name="Eikeseth-Otteraa H."/>
            <person name="Noel B."/>
            <person name="Anthouard V."/>
            <person name="Porcel B.M."/>
            <person name="Kachouri-Lafond R."/>
            <person name="Nishino A."/>
            <person name="Ugolini M."/>
            <person name="Chourrout P."/>
            <person name="Nishida H."/>
            <person name="Aasland R."/>
            <person name="Huzurbazar S."/>
            <person name="Westhof E."/>
            <person name="Delsuc F."/>
            <person name="Lehrach H."/>
            <person name="Reinhardt R."/>
            <person name="Weissenbach J."/>
            <person name="Roy S.W."/>
            <person name="Artiguenave F."/>
            <person name="Postlethwait J.H."/>
            <person name="Manak J.R."/>
            <person name="Thompson E.M."/>
            <person name="Jaillon O."/>
            <person name="Du Pasquier L."/>
            <person name="Boudinot P."/>
            <person name="Liberles D.A."/>
            <person name="Volff J.N."/>
            <person name="Philippe H."/>
            <person name="Lenhard B."/>
            <person name="Roest Crollius H."/>
            <person name="Wincker P."/>
            <person name="Chourrout D."/>
        </authorList>
    </citation>
    <scope>NUCLEOTIDE SEQUENCE [LARGE SCALE GENOMIC DNA]</scope>
</reference>
<dbReference type="AlphaFoldDB" id="E4Z4G6"/>
<accession>E4Z4G6</accession>